<proteinExistence type="inferred from homology"/>
<sequence length="293" mass="34581">MITFKELDIFFKLCEETNLSNVAKKLNMTQSAISISLNSLEKKLDEKLFDRIGRKLILNERGRFFKEKSYKPFLDLIHAKESFSSDRLKGDLKIAASKTFNSINISQCIYKFISNHEIHITKHSINTKEILDSILNSSIDIGFVESDFNEANIIKEKVANDSLIIVSSNKELTKKEYYIDQLYKYNWLLREKGSATREVFLSKLKYQDEMNIIMEISNFEEIKNILLNNKETITCISKLAVKEELEKKKLFEIKIKNLKFERELFMVYHKNKYKSKLFLEFKSYIKNCFENFS</sequence>
<dbReference type="SUPFAM" id="SSF46785">
    <property type="entry name" value="Winged helix' DNA-binding domain"/>
    <property type="match status" value="1"/>
</dbReference>
<dbReference type="AlphaFoldDB" id="A0AB33GTN3"/>
<dbReference type="PANTHER" id="PTHR30126:SF94">
    <property type="entry name" value="LYSR FAMILY TRANSCRIPTIONAL REGULATOR"/>
    <property type="match status" value="1"/>
</dbReference>
<dbReference type="Pfam" id="PF00126">
    <property type="entry name" value="HTH_1"/>
    <property type="match status" value="1"/>
</dbReference>
<dbReference type="EMBL" id="CP031217">
    <property type="protein sequence ID" value="AXH12992.1"/>
    <property type="molecule type" value="Genomic_DNA"/>
</dbReference>
<reference evidence="6 7" key="1">
    <citation type="submission" date="2018-07" db="EMBL/GenBank/DDBJ databases">
        <title>Complete genome of the Arcobacter bivalviorum type strain LMG 26154.</title>
        <authorList>
            <person name="Miller W.G."/>
            <person name="Yee E."/>
            <person name="Bono J.L."/>
        </authorList>
    </citation>
    <scope>NUCLEOTIDE SEQUENCE [LARGE SCALE GENOMIC DNA]</scope>
    <source>
        <strain evidence="6 7">LMG 26154</strain>
    </source>
</reference>
<dbReference type="Gene3D" id="1.10.10.10">
    <property type="entry name" value="Winged helix-like DNA-binding domain superfamily/Winged helix DNA-binding domain"/>
    <property type="match status" value="1"/>
</dbReference>
<organism evidence="6 7">
    <name type="scientific">Halarcobacter bivalviorum</name>
    <dbReference type="NCBI Taxonomy" id="663364"/>
    <lineage>
        <taxon>Bacteria</taxon>
        <taxon>Pseudomonadati</taxon>
        <taxon>Campylobacterota</taxon>
        <taxon>Epsilonproteobacteria</taxon>
        <taxon>Campylobacterales</taxon>
        <taxon>Arcobacteraceae</taxon>
        <taxon>Halarcobacter</taxon>
    </lineage>
</organism>
<evidence type="ECO:0000313" key="6">
    <source>
        <dbReference type="EMBL" id="AXH12992.1"/>
    </source>
</evidence>
<dbReference type="PRINTS" id="PR00039">
    <property type="entry name" value="HTHLYSR"/>
</dbReference>
<dbReference type="PANTHER" id="PTHR30126">
    <property type="entry name" value="HTH-TYPE TRANSCRIPTIONAL REGULATOR"/>
    <property type="match status" value="1"/>
</dbReference>
<evidence type="ECO:0000256" key="1">
    <source>
        <dbReference type="ARBA" id="ARBA00009437"/>
    </source>
</evidence>
<keyword evidence="2" id="KW-0805">Transcription regulation</keyword>
<dbReference type="InterPro" id="IPR005119">
    <property type="entry name" value="LysR_subst-bd"/>
</dbReference>
<protein>
    <submittedName>
        <fullName evidence="6">Transcriptional regulator, LysR family</fullName>
    </submittedName>
</protein>
<dbReference type="Proteomes" id="UP000253850">
    <property type="component" value="Chromosome"/>
</dbReference>
<feature type="domain" description="HTH lysR-type" evidence="5">
    <location>
        <begin position="2"/>
        <end position="59"/>
    </location>
</feature>
<dbReference type="GO" id="GO:0000976">
    <property type="term" value="F:transcription cis-regulatory region binding"/>
    <property type="evidence" value="ECO:0007669"/>
    <property type="project" value="TreeGrafter"/>
</dbReference>
<accession>A0AB33GTN3</accession>
<dbReference type="SUPFAM" id="SSF53850">
    <property type="entry name" value="Periplasmic binding protein-like II"/>
    <property type="match status" value="1"/>
</dbReference>
<evidence type="ECO:0000256" key="4">
    <source>
        <dbReference type="ARBA" id="ARBA00023163"/>
    </source>
</evidence>
<evidence type="ECO:0000256" key="2">
    <source>
        <dbReference type="ARBA" id="ARBA00023015"/>
    </source>
</evidence>
<comment type="similarity">
    <text evidence="1">Belongs to the LysR transcriptional regulatory family.</text>
</comment>
<name>A0AB33GTN3_9BACT</name>
<dbReference type="Gene3D" id="3.40.190.290">
    <property type="match status" value="1"/>
</dbReference>
<keyword evidence="4" id="KW-0804">Transcription</keyword>
<dbReference type="Pfam" id="PF03466">
    <property type="entry name" value="LysR_substrate"/>
    <property type="match status" value="1"/>
</dbReference>
<dbReference type="InterPro" id="IPR036388">
    <property type="entry name" value="WH-like_DNA-bd_sf"/>
</dbReference>
<dbReference type="InterPro" id="IPR036390">
    <property type="entry name" value="WH_DNA-bd_sf"/>
</dbReference>
<evidence type="ECO:0000259" key="5">
    <source>
        <dbReference type="PROSITE" id="PS50931"/>
    </source>
</evidence>
<evidence type="ECO:0000256" key="3">
    <source>
        <dbReference type="ARBA" id="ARBA00023125"/>
    </source>
</evidence>
<dbReference type="RefSeq" id="WP_205526926.1">
    <property type="nucleotide sequence ID" value="NZ_CP031217.1"/>
</dbReference>
<keyword evidence="3" id="KW-0238">DNA-binding</keyword>
<dbReference type="InterPro" id="IPR000847">
    <property type="entry name" value="LysR_HTH_N"/>
</dbReference>
<dbReference type="PROSITE" id="PS50931">
    <property type="entry name" value="HTH_LYSR"/>
    <property type="match status" value="1"/>
</dbReference>
<dbReference type="GO" id="GO:0003700">
    <property type="term" value="F:DNA-binding transcription factor activity"/>
    <property type="evidence" value="ECO:0007669"/>
    <property type="project" value="InterPro"/>
</dbReference>
<dbReference type="KEGG" id="hbv:ABIV_2015"/>
<gene>
    <name evidence="6" type="ORF">ABIV_2015</name>
</gene>
<evidence type="ECO:0000313" key="7">
    <source>
        <dbReference type="Proteomes" id="UP000253850"/>
    </source>
</evidence>